<comment type="caution">
    <text evidence="2">The sequence shown here is derived from an EMBL/GenBank/DDBJ whole genome shotgun (WGS) entry which is preliminary data.</text>
</comment>
<keyword evidence="3" id="KW-1185">Reference proteome</keyword>
<feature type="chain" id="PRO_5007157103" description="Alpha/beta hydrolase" evidence="1">
    <location>
        <begin position="23"/>
        <end position="238"/>
    </location>
</feature>
<evidence type="ECO:0008006" key="4">
    <source>
        <dbReference type="Google" id="ProtNLM"/>
    </source>
</evidence>
<organism evidence="2 3">
    <name type="scientific">Novosphingobium fuchskuhlense</name>
    <dbReference type="NCBI Taxonomy" id="1117702"/>
    <lineage>
        <taxon>Bacteria</taxon>
        <taxon>Pseudomonadati</taxon>
        <taxon>Pseudomonadota</taxon>
        <taxon>Alphaproteobacteria</taxon>
        <taxon>Sphingomonadales</taxon>
        <taxon>Sphingomonadaceae</taxon>
        <taxon>Novosphingobium</taxon>
    </lineage>
</organism>
<dbReference type="Proteomes" id="UP000058012">
    <property type="component" value="Unassembled WGS sequence"/>
</dbReference>
<feature type="signal peptide" evidence="1">
    <location>
        <begin position="1"/>
        <end position="22"/>
    </location>
</feature>
<protein>
    <recommendedName>
        <fullName evidence="4">Alpha/beta hydrolase</fullName>
    </recommendedName>
</protein>
<dbReference type="AlphaFoldDB" id="A0A117UYD1"/>
<keyword evidence="1" id="KW-0732">Signal</keyword>
<sequence>MWLLLLSLASAASVTEPAVAQASPQQVVTRTIVDSHGTTWTEVTTTQTVVEEPLSERVANAIAGLPRFGPFAVIDSSVAALVGEIDADSPAAFIAMLKAHPGIRKLELIECPGTVDDGANLKVGRLIRSQGLATEVPSVGSVRSGGLEIFLAGTTRYAAPDAQFGVHAWKDEDGHQPSDFAPDAPANKAYLDYYREMGLSAVEAEGLYTLSNSVPNEKMLWLHTKDIVPFVALEQPQP</sequence>
<proteinExistence type="predicted"/>
<dbReference type="OrthoDB" id="6198264at2"/>
<evidence type="ECO:0000313" key="2">
    <source>
        <dbReference type="EMBL" id="KUR73110.1"/>
    </source>
</evidence>
<evidence type="ECO:0000313" key="3">
    <source>
        <dbReference type="Proteomes" id="UP000058012"/>
    </source>
</evidence>
<reference evidence="2 3" key="1">
    <citation type="submission" date="2015-10" db="EMBL/GenBank/DDBJ databases">
        <title>Draft genome sequence of Novosphingobium fuchskuhlense DSM 25065 isolated from a surface water sample of the southwest basin of Lake Grosse Fuchskuhle.</title>
        <authorList>
            <person name="Ruckert C."/>
            <person name="Winkler A."/>
            <person name="Glaeser J."/>
            <person name="Grossart H.-P."/>
            <person name="Kalinowski J."/>
            <person name="Glaeser S."/>
        </authorList>
    </citation>
    <scope>NUCLEOTIDE SEQUENCE [LARGE SCALE GENOMIC DNA]</scope>
    <source>
        <strain evidence="2 3">FNE08-7</strain>
    </source>
</reference>
<name>A0A117UYD1_9SPHN</name>
<dbReference type="STRING" id="1117702.AQZ52_02700"/>
<evidence type="ECO:0000256" key="1">
    <source>
        <dbReference type="SAM" id="SignalP"/>
    </source>
</evidence>
<dbReference type="EMBL" id="LLZS01000003">
    <property type="protein sequence ID" value="KUR73110.1"/>
    <property type="molecule type" value="Genomic_DNA"/>
</dbReference>
<dbReference type="SUPFAM" id="SSF52096">
    <property type="entry name" value="ClpP/crotonase"/>
    <property type="match status" value="1"/>
</dbReference>
<gene>
    <name evidence="2" type="ORF">AQZ52_02700</name>
</gene>
<dbReference type="InterPro" id="IPR029045">
    <property type="entry name" value="ClpP/crotonase-like_dom_sf"/>
</dbReference>
<accession>A0A117UYD1</accession>